<evidence type="ECO:0000256" key="5">
    <source>
        <dbReference type="SAM" id="Phobius"/>
    </source>
</evidence>
<dbReference type="Gene3D" id="3.40.50.2300">
    <property type="match status" value="1"/>
</dbReference>
<evidence type="ECO:0000256" key="3">
    <source>
        <dbReference type="ARBA" id="ARBA00022989"/>
    </source>
</evidence>
<dbReference type="PANTHER" id="PTHR44755:SF8">
    <property type="entry name" value="RECEPTOR LIGAND BINDING REGION DOMAIN-CONTAINING PROTEIN"/>
    <property type="match status" value="1"/>
</dbReference>
<dbReference type="Proteomes" id="UP000192578">
    <property type="component" value="Unassembled WGS sequence"/>
</dbReference>
<dbReference type="InterPro" id="IPR028082">
    <property type="entry name" value="Peripla_BP_I"/>
</dbReference>
<keyword evidence="2 5" id="KW-0812">Transmembrane</keyword>
<comment type="caution">
    <text evidence="7">The sequence shown here is derived from an EMBL/GenBank/DDBJ whole genome shotgun (WGS) entry which is preliminary data.</text>
</comment>
<feature type="transmembrane region" description="Helical" evidence="5">
    <location>
        <begin position="332"/>
        <end position="358"/>
    </location>
</feature>
<reference evidence="8" key="1">
    <citation type="submission" date="2017-01" db="EMBL/GenBank/DDBJ databases">
        <title>Comparative genomics of anhydrobiosis in the tardigrade Hypsibius dujardini.</title>
        <authorList>
            <person name="Yoshida Y."/>
            <person name="Koutsovoulos G."/>
            <person name="Laetsch D."/>
            <person name="Stevens L."/>
            <person name="Kumar S."/>
            <person name="Horikawa D."/>
            <person name="Ishino K."/>
            <person name="Komine S."/>
            <person name="Tomita M."/>
            <person name="Blaxter M."/>
            <person name="Arakawa K."/>
        </authorList>
    </citation>
    <scope>NUCLEOTIDE SEQUENCE [LARGE SCALE GENOMIC DNA]</scope>
    <source>
        <strain evidence="8">Z151</strain>
    </source>
</reference>
<evidence type="ECO:0000256" key="1">
    <source>
        <dbReference type="ARBA" id="ARBA00004370"/>
    </source>
</evidence>
<proteinExistence type="predicted"/>
<name>A0A9X6NL31_HYPEX</name>
<sequence>MPFVAVQIFNILDEHRFDFNVLISPGCNLEVMTLGDFAREWNVPLLATIAFDQSLTNAQRYPTVVAFPSSDQMTLIRAIMFLLDRFSWTTISLICEDQNLQVPDGGVYYFTACRGFRTVLGGQKNKYNLNVQQFDSRVKEGDLDAYSSVLRNAATQSRVIILLMSTNPRLRDFMINAERLGMTEGDYIFIAPRSPTVPTEGILDLRLRNGSYQVSAADSAFQSLMLVNNPLPNWAALNGVLQSIRNTSTVRYNRSLTNTEMPLVIGCGILLPLNDITVSAFEVMTILLKVIRDLSPLEMEIQNGITFRQLFLNRTFNPLSRPVYIGPKAKTAVITLAVSISVALLAALAIFIAMYHCIFGLSSHGADRPWWDLRPDLLFIIPKTTAWKILSSDGEVSSNSFASALQFPPSPCRMIMPLM</sequence>
<dbReference type="SUPFAM" id="SSF53822">
    <property type="entry name" value="Periplasmic binding protein-like I"/>
    <property type="match status" value="1"/>
</dbReference>
<dbReference type="GO" id="GO:0007165">
    <property type="term" value="P:signal transduction"/>
    <property type="evidence" value="ECO:0007669"/>
    <property type="project" value="TreeGrafter"/>
</dbReference>
<dbReference type="GO" id="GO:0016020">
    <property type="term" value="C:membrane"/>
    <property type="evidence" value="ECO:0007669"/>
    <property type="project" value="UniProtKB-SubCell"/>
</dbReference>
<accession>A0A9X6NL31</accession>
<dbReference type="AlphaFoldDB" id="A0A9X6NL31"/>
<evidence type="ECO:0000256" key="2">
    <source>
        <dbReference type="ARBA" id="ARBA00022692"/>
    </source>
</evidence>
<evidence type="ECO:0000313" key="7">
    <source>
        <dbReference type="EMBL" id="OWA54838.1"/>
    </source>
</evidence>
<organism evidence="7 8">
    <name type="scientific">Hypsibius exemplaris</name>
    <name type="common">Freshwater tardigrade</name>
    <dbReference type="NCBI Taxonomy" id="2072580"/>
    <lineage>
        <taxon>Eukaryota</taxon>
        <taxon>Metazoa</taxon>
        <taxon>Ecdysozoa</taxon>
        <taxon>Tardigrada</taxon>
        <taxon>Eutardigrada</taxon>
        <taxon>Parachela</taxon>
        <taxon>Hypsibioidea</taxon>
        <taxon>Hypsibiidae</taxon>
        <taxon>Hypsibius</taxon>
    </lineage>
</organism>
<dbReference type="PANTHER" id="PTHR44755">
    <property type="entry name" value="NATRIURETIC PEPTIDE RECEPTOR 3-RELATED"/>
    <property type="match status" value="1"/>
</dbReference>
<dbReference type="InterPro" id="IPR001828">
    <property type="entry name" value="ANF_lig-bd_rcpt"/>
</dbReference>
<keyword evidence="4 5" id="KW-0472">Membrane</keyword>
<evidence type="ECO:0000313" key="8">
    <source>
        <dbReference type="Proteomes" id="UP000192578"/>
    </source>
</evidence>
<feature type="domain" description="Receptor ligand binding region" evidence="6">
    <location>
        <begin position="19"/>
        <end position="242"/>
    </location>
</feature>
<dbReference type="OrthoDB" id="1890790at2759"/>
<dbReference type="GO" id="GO:0017046">
    <property type="term" value="F:peptide hormone binding"/>
    <property type="evidence" value="ECO:0007669"/>
    <property type="project" value="TreeGrafter"/>
</dbReference>
<evidence type="ECO:0000259" key="6">
    <source>
        <dbReference type="Pfam" id="PF01094"/>
    </source>
</evidence>
<protein>
    <recommendedName>
        <fullName evidence="6">Receptor ligand binding region domain-containing protein</fullName>
    </recommendedName>
</protein>
<dbReference type="Pfam" id="PF01094">
    <property type="entry name" value="ANF_receptor"/>
    <property type="match status" value="1"/>
</dbReference>
<dbReference type="InterPro" id="IPR052612">
    <property type="entry name" value="ANP_Clearance_Receptor"/>
</dbReference>
<keyword evidence="3 5" id="KW-1133">Transmembrane helix</keyword>
<dbReference type="EMBL" id="MTYJ01000469">
    <property type="protein sequence ID" value="OWA54838.1"/>
    <property type="molecule type" value="Genomic_DNA"/>
</dbReference>
<dbReference type="GO" id="GO:0038023">
    <property type="term" value="F:signaling receptor activity"/>
    <property type="evidence" value="ECO:0007669"/>
    <property type="project" value="TreeGrafter"/>
</dbReference>
<evidence type="ECO:0000256" key="4">
    <source>
        <dbReference type="ARBA" id="ARBA00023136"/>
    </source>
</evidence>
<keyword evidence="8" id="KW-1185">Reference proteome</keyword>
<comment type="subcellular location">
    <subcellularLocation>
        <location evidence="1">Membrane</location>
    </subcellularLocation>
</comment>
<gene>
    <name evidence="7" type="ORF">BV898_19231</name>
</gene>